<proteinExistence type="predicted"/>
<feature type="transmembrane region" description="Helical" evidence="1">
    <location>
        <begin position="55"/>
        <end position="73"/>
    </location>
</feature>
<protein>
    <submittedName>
        <fullName evidence="2">Uncharacterized protein</fullName>
    </submittedName>
</protein>
<feature type="transmembrane region" description="Helical" evidence="1">
    <location>
        <begin position="108"/>
        <end position="132"/>
    </location>
</feature>
<dbReference type="InterPro" id="IPR014617">
    <property type="entry name" value="YphA_Bacsu"/>
</dbReference>
<gene>
    <name evidence="2" type="ORF">CIL05_11640</name>
</gene>
<keyword evidence="1" id="KW-0812">Transmembrane</keyword>
<dbReference type="EMBL" id="NPOA01000007">
    <property type="protein sequence ID" value="PAV29511.1"/>
    <property type="molecule type" value="Genomic_DNA"/>
</dbReference>
<sequence>MKKNKRRTLFACWVLVSIIGSNYNFTFGNLSVSFSFLFILCGAIIFLVQLPRLMYHLFASFTITIGYAAILFWEKISPVWVVLPRPLLLSFLIILLIIILTKSLDHRLGIGALGISAGEYIYSLTLSGYGFYESIGQASFLENLVVTIVIITFLDILHKWKHKFFSPIHKYNESIGEVAK</sequence>
<comment type="caution">
    <text evidence="2">The sequence shown here is derived from an EMBL/GenBank/DDBJ whole genome shotgun (WGS) entry which is preliminary data.</text>
</comment>
<dbReference type="AlphaFoldDB" id="A0A2A2IBX9"/>
<feature type="transmembrane region" description="Helical" evidence="1">
    <location>
        <begin position="138"/>
        <end position="157"/>
    </location>
</feature>
<reference evidence="2 3" key="1">
    <citation type="submission" date="2017-08" db="EMBL/GenBank/DDBJ databases">
        <title>Virgibacillus indicus sp. nov. and Virgibacillus profoundi sp. nov, two moderately halophilic bacteria isolated from marine sediment by using the Microfluidic Streak Plate.</title>
        <authorList>
            <person name="Xu B."/>
            <person name="Hu B."/>
            <person name="Wang J."/>
            <person name="Zhu Y."/>
            <person name="Huang L."/>
            <person name="Du W."/>
            <person name="Huang Y."/>
        </authorList>
    </citation>
    <scope>NUCLEOTIDE SEQUENCE [LARGE SCALE GENOMIC DNA]</scope>
    <source>
        <strain evidence="2 3">IO3-P3-H5</strain>
    </source>
</reference>
<evidence type="ECO:0000313" key="3">
    <source>
        <dbReference type="Proteomes" id="UP000218887"/>
    </source>
</evidence>
<keyword evidence="3" id="KW-1185">Reference proteome</keyword>
<accession>A0A2A2IBX9</accession>
<feature type="transmembrane region" description="Helical" evidence="1">
    <location>
        <begin position="30"/>
        <end position="48"/>
    </location>
</feature>
<feature type="transmembrane region" description="Helical" evidence="1">
    <location>
        <begin position="79"/>
        <end position="101"/>
    </location>
</feature>
<organism evidence="2 3">
    <name type="scientific">Virgibacillus profundi</name>
    <dbReference type="NCBI Taxonomy" id="2024555"/>
    <lineage>
        <taxon>Bacteria</taxon>
        <taxon>Bacillati</taxon>
        <taxon>Bacillota</taxon>
        <taxon>Bacilli</taxon>
        <taxon>Bacillales</taxon>
        <taxon>Bacillaceae</taxon>
        <taxon>Virgibacillus</taxon>
    </lineage>
</organism>
<dbReference type="Pfam" id="PF24124">
    <property type="entry name" value="YphA"/>
    <property type="match status" value="1"/>
</dbReference>
<keyword evidence="1" id="KW-0472">Membrane</keyword>
<keyword evidence="1" id="KW-1133">Transmembrane helix</keyword>
<dbReference type="Proteomes" id="UP000218887">
    <property type="component" value="Unassembled WGS sequence"/>
</dbReference>
<name>A0A2A2IBX9_9BACI</name>
<evidence type="ECO:0000256" key="1">
    <source>
        <dbReference type="SAM" id="Phobius"/>
    </source>
</evidence>
<evidence type="ECO:0000313" key="2">
    <source>
        <dbReference type="EMBL" id="PAV29511.1"/>
    </source>
</evidence>